<dbReference type="GO" id="GO:0016787">
    <property type="term" value="F:hydrolase activity"/>
    <property type="evidence" value="ECO:0007669"/>
    <property type="project" value="UniProtKB-KW"/>
</dbReference>
<dbReference type="InterPro" id="IPR036380">
    <property type="entry name" value="Isochorismatase-like_sf"/>
</dbReference>
<organism evidence="3 4">
    <name type="scientific">Candidatus Pantoea varia</name>
    <dbReference type="NCBI Taxonomy" id="1881036"/>
    <lineage>
        <taxon>Bacteria</taxon>
        <taxon>Pseudomonadati</taxon>
        <taxon>Pseudomonadota</taxon>
        <taxon>Gammaproteobacteria</taxon>
        <taxon>Enterobacterales</taxon>
        <taxon>Erwiniaceae</taxon>
        <taxon>Pantoea</taxon>
    </lineage>
</organism>
<accession>A0A1I4YDY3</accession>
<gene>
    <name evidence="3" type="ORF">SAMN05428971_1163</name>
</gene>
<keyword evidence="1" id="KW-0378">Hydrolase</keyword>
<proteinExistence type="predicted"/>
<reference evidence="4" key="1">
    <citation type="submission" date="2016-10" db="EMBL/GenBank/DDBJ databases">
        <authorList>
            <person name="Varghese N."/>
            <person name="Submissions S."/>
        </authorList>
    </citation>
    <scope>NUCLEOTIDE SEQUENCE [LARGE SCALE GENOMIC DNA]</scope>
    <source>
        <strain evidence="4">OV426</strain>
    </source>
</reference>
<dbReference type="CDD" id="cd00431">
    <property type="entry name" value="cysteine_hydrolases"/>
    <property type="match status" value="1"/>
</dbReference>
<dbReference type="SUPFAM" id="SSF52499">
    <property type="entry name" value="Isochorismatase-like hydrolases"/>
    <property type="match status" value="1"/>
</dbReference>
<keyword evidence="4" id="KW-1185">Reference proteome</keyword>
<sequence>MAVTTLDAKTALIVIDLQHGIVALPLVHEPQPVIERCAGLAEAFRAHDLPVVLVNVAGGAPGRNEQARHSGEFPADWATLVPAMTPQPNDLTITKKTWGAFHATALHDELQQRGITQVVICGIATSIGVESTARQAYELGYNVTLATDAMTDLNLDTHNNSVKLIFPRLGETGSCEEIVAQLKTRV</sequence>
<name>A0A1I4YDY3_9GAMM</name>
<dbReference type="InterPro" id="IPR050272">
    <property type="entry name" value="Isochorismatase-like_hydrls"/>
</dbReference>
<dbReference type="Pfam" id="PF00857">
    <property type="entry name" value="Isochorismatase"/>
    <property type="match status" value="1"/>
</dbReference>
<dbReference type="AlphaFoldDB" id="A0A1I4YDY3"/>
<dbReference type="InterPro" id="IPR000868">
    <property type="entry name" value="Isochorismatase-like_dom"/>
</dbReference>
<evidence type="ECO:0000259" key="2">
    <source>
        <dbReference type="Pfam" id="PF00857"/>
    </source>
</evidence>
<evidence type="ECO:0000313" key="4">
    <source>
        <dbReference type="Proteomes" id="UP000198968"/>
    </source>
</evidence>
<dbReference type="Gene3D" id="3.40.50.850">
    <property type="entry name" value="Isochorismatase-like"/>
    <property type="match status" value="1"/>
</dbReference>
<dbReference type="RefSeq" id="WP_090961250.1">
    <property type="nucleotide sequence ID" value="NZ_FOVG01000001.1"/>
</dbReference>
<evidence type="ECO:0000313" key="3">
    <source>
        <dbReference type="EMBL" id="SFN36237.1"/>
    </source>
</evidence>
<dbReference type="Proteomes" id="UP000198968">
    <property type="component" value="Unassembled WGS sequence"/>
</dbReference>
<dbReference type="PANTHER" id="PTHR43540">
    <property type="entry name" value="PEROXYUREIDOACRYLATE/UREIDOACRYLATE AMIDOHYDROLASE-RELATED"/>
    <property type="match status" value="1"/>
</dbReference>
<dbReference type="OrthoDB" id="9807387at2"/>
<evidence type="ECO:0000256" key="1">
    <source>
        <dbReference type="ARBA" id="ARBA00022801"/>
    </source>
</evidence>
<feature type="domain" description="Isochorismatase-like" evidence="2">
    <location>
        <begin position="10"/>
        <end position="174"/>
    </location>
</feature>
<protein>
    <submittedName>
        <fullName evidence="3">Nicotinamidase-related amidase</fullName>
    </submittedName>
</protein>
<dbReference type="PANTHER" id="PTHR43540:SF7">
    <property type="entry name" value="ISOCHORISMATASE FAMILY PROTEIN YECD"/>
    <property type="match status" value="1"/>
</dbReference>
<dbReference type="EMBL" id="FOVG01000001">
    <property type="protein sequence ID" value="SFN36237.1"/>
    <property type="molecule type" value="Genomic_DNA"/>
</dbReference>